<dbReference type="SUPFAM" id="SSF53850">
    <property type="entry name" value="Periplasmic binding protein-like II"/>
    <property type="match status" value="1"/>
</dbReference>
<feature type="domain" description="PBP" evidence="3">
    <location>
        <begin position="25"/>
        <end position="259"/>
    </location>
</feature>
<dbReference type="HOGENOM" id="CLU_026228_7_1_7"/>
<dbReference type="EMBL" id="CP000482">
    <property type="protein sequence ID" value="ABL01086.1"/>
    <property type="molecule type" value="Genomic_DNA"/>
</dbReference>
<dbReference type="Pfam" id="PF12849">
    <property type="entry name" value="PBP_like_2"/>
    <property type="match status" value="1"/>
</dbReference>
<dbReference type="STRING" id="338966.Ppro_3493"/>
<evidence type="ECO:0000313" key="4">
    <source>
        <dbReference type="EMBL" id="ABL01086.1"/>
    </source>
</evidence>
<evidence type="ECO:0000256" key="2">
    <source>
        <dbReference type="SAM" id="SignalP"/>
    </source>
</evidence>
<protein>
    <submittedName>
        <fullName evidence="4">Phosphate ABC transporter substrate-binding protein, PhoT family</fullName>
    </submittedName>
</protein>
<evidence type="ECO:0000256" key="1">
    <source>
        <dbReference type="ARBA" id="ARBA00022729"/>
    </source>
</evidence>
<dbReference type="PANTHER" id="PTHR30570">
    <property type="entry name" value="PERIPLASMIC PHOSPHATE BINDING COMPONENT OF PHOSPHATE ABC TRANSPORTER"/>
    <property type="match status" value="1"/>
</dbReference>
<dbReference type="KEGG" id="ppd:Ppro_3493"/>
<dbReference type="InterPro" id="IPR050811">
    <property type="entry name" value="Phosphate_ABC_transporter"/>
</dbReference>
<feature type="signal peptide" evidence="2">
    <location>
        <begin position="1"/>
        <end position="26"/>
    </location>
</feature>
<evidence type="ECO:0000259" key="3">
    <source>
        <dbReference type="Pfam" id="PF12849"/>
    </source>
</evidence>
<name>A1AUR5_PELPD</name>
<gene>
    <name evidence="4" type="ordered locus">Ppro_3493</name>
</gene>
<reference evidence="4 5" key="1">
    <citation type="submission" date="2006-10" db="EMBL/GenBank/DDBJ databases">
        <title>Complete sequence of chromosome of Pelobacter propionicus DSM 2379.</title>
        <authorList>
            <consortium name="US DOE Joint Genome Institute"/>
            <person name="Copeland A."/>
            <person name="Lucas S."/>
            <person name="Lapidus A."/>
            <person name="Barry K."/>
            <person name="Detter J.C."/>
            <person name="Glavina del Rio T."/>
            <person name="Hammon N."/>
            <person name="Israni S."/>
            <person name="Dalin E."/>
            <person name="Tice H."/>
            <person name="Pitluck S."/>
            <person name="Saunders E."/>
            <person name="Brettin T."/>
            <person name="Bruce D."/>
            <person name="Han C."/>
            <person name="Tapia R."/>
            <person name="Schmutz J."/>
            <person name="Larimer F."/>
            <person name="Land M."/>
            <person name="Hauser L."/>
            <person name="Kyrpides N."/>
            <person name="Kim E."/>
            <person name="Lovley D."/>
            <person name="Richardson P."/>
        </authorList>
    </citation>
    <scope>NUCLEOTIDE SEQUENCE [LARGE SCALE GENOMIC DNA]</scope>
    <source>
        <strain evidence="5">DSM 2379 / NBRC 103807 / OttBd1</strain>
    </source>
</reference>
<evidence type="ECO:0000313" key="5">
    <source>
        <dbReference type="Proteomes" id="UP000006732"/>
    </source>
</evidence>
<dbReference type="InterPro" id="IPR024370">
    <property type="entry name" value="PBP_domain"/>
</dbReference>
<dbReference type="Gene3D" id="3.40.190.10">
    <property type="entry name" value="Periplasmic binding protein-like II"/>
    <property type="match status" value="2"/>
</dbReference>
<keyword evidence="1 2" id="KW-0732">Signal</keyword>
<keyword evidence="5" id="KW-1185">Reference proteome</keyword>
<proteinExistence type="predicted"/>
<dbReference type="eggNOG" id="COG0226">
    <property type="taxonomic scope" value="Bacteria"/>
</dbReference>
<sequence>MKITTSPWGAWCAALLFLVLPTVCTAADTIRINGSGNALDMMRPMVAAYEKTNRDARITMEKPLGSSGAIKALLAGALDLAVTSRTIKAEEAAKGARARTYGTTPLVIVTGHNVGLADISTKQLEDVYAGRVRKWPNGEQIRLVLRPREDTDTRVLSRLSPGMDRAISASHARPGMIVAITDPESYLTIAKTPGGIGTASLNSILTQKPRVTVLSLNGVKPSPTALASGTYPLVKEIHFIFTAVTPPSTQRLIDFIFSPQGRAIAQKNGVLVLPRPVPNN</sequence>
<dbReference type="AlphaFoldDB" id="A1AUR5"/>
<feature type="chain" id="PRO_5002632107" evidence="2">
    <location>
        <begin position="27"/>
        <end position="280"/>
    </location>
</feature>
<dbReference type="Proteomes" id="UP000006732">
    <property type="component" value="Chromosome"/>
</dbReference>
<organism evidence="4 5">
    <name type="scientific">Pelobacter propionicus (strain DSM 2379 / NBRC 103807 / OttBd1)</name>
    <dbReference type="NCBI Taxonomy" id="338966"/>
    <lineage>
        <taxon>Bacteria</taxon>
        <taxon>Pseudomonadati</taxon>
        <taxon>Thermodesulfobacteriota</taxon>
        <taxon>Desulfuromonadia</taxon>
        <taxon>Desulfuromonadales</taxon>
        <taxon>Desulfuromonadaceae</taxon>
        <taxon>Pelobacter</taxon>
    </lineage>
</organism>
<accession>A1AUR5</accession>
<dbReference type="PANTHER" id="PTHR30570:SF1">
    <property type="entry name" value="PHOSPHATE-BINDING PROTEIN PSTS"/>
    <property type="match status" value="1"/>
</dbReference>
<dbReference type="OrthoDB" id="5506472at2"/>